<dbReference type="PANTHER" id="PTHR48069:SF3">
    <property type="entry name" value="DIHYDROFOLATE REDUCTASE"/>
    <property type="match status" value="1"/>
</dbReference>
<dbReference type="Pfam" id="PF00186">
    <property type="entry name" value="DHFR_1"/>
    <property type="match status" value="2"/>
</dbReference>
<evidence type="ECO:0000256" key="5">
    <source>
        <dbReference type="ARBA" id="ARBA00022857"/>
    </source>
</evidence>
<dbReference type="CDD" id="cd00209">
    <property type="entry name" value="DHFR"/>
    <property type="match status" value="1"/>
</dbReference>
<feature type="compositionally biased region" description="Polar residues" evidence="8">
    <location>
        <begin position="262"/>
        <end position="273"/>
    </location>
</feature>
<dbReference type="GO" id="GO:0046452">
    <property type="term" value="P:dihydrofolate metabolic process"/>
    <property type="evidence" value="ECO:0007669"/>
    <property type="project" value="TreeGrafter"/>
</dbReference>
<dbReference type="PANTHER" id="PTHR48069">
    <property type="entry name" value="DIHYDROFOLATE REDUCTASE"/>
    <property type="match status" value="1"/>
</dbReference>
<accession>A0A0P1B8P3</accession>
<feature type="region of interest" description="Disordered" evidence="8">
    <location>
        <begin position="86"/>
        <end position="108"/>
    </location>
</feature>
<feature type="compositionally biased region" description="Polar residues" evidence="8">
    <location>
        <begin position="89"/>
        <end position="107"/>
    </location>
</feature>
<dbReference type="InterPro" id="IPR017925">
    <property type="entry name" value="DHFR_CS"/>
</dbReference>
<dbReference type="InterPro" id="IPR001796">
    <property type="entry name" value="DHFR_dom"/>
</dbReference>
<keyword evidence="4" id="KW-0554">One-carbon metabolism</keyword>
<dbReference type="UniPathway" id="UPA00077">
    <property type="reaction ID" value="UER00158"/>
</dbReference>
<feature type="region of interest" description="Disordered" evidence="8">
    <location>
        <begin position="252"/>
        <end position="280"/>
    </location>
</feature>
<dbReference type="PROSITE" id="PS51330">
    <property type="entry name" value="DHFR_2"/>
    <property type="match status" value="1"/>
</dbReference>
<keyword evidence="11" id="KW-1185">Reference proteome</keyword>
<dbReference type="EMBL" id="CCYA01000149">
    <property type="protein sequence ID" value="CEH12323.1"/>
    <property type="molecule type" value="Genomic_DNA"/>
</dbReference>
<keyword evidence="5" id="KW-0521">NADP</keyword>
<dbReference type="GO" id="GO:0050661">
    <property type="term" value="F:NADP binding"/>
    <property type="evidence" value="ECO:0007669"/>
    <property type="project" value="InterPro"/>
</dbReference>
<dbReference type="InterPro" id="IPR024072">
    <property type="entry name" value="DHFR-like_dom_sf"/>
</dbReference>
<evidence type="ECO:0000259" key="9">
    <source>
        <dbReference type="PROSITE" id="PS51330"/>
    </source>
</evidence>
<dbReference type="Proteomes" id="UP000054845">
    <property type="component" value="Unassembled WGS sequence"/>
</dbReference>
<dbReference type="PROSITE" id="PS00075">
    <property type="entry name" value="DHFR_1"/>
    <property type="match status" value="1"/>
</dbReference>
<dbReference type="InterPro" id="IPR012259">
    <property type="entry name" value="DHFR"/>
</dbReference>
<reference evidence="10 11" key="1">
    <citation type="submission" date="2014-09" db="EMBL/GenBank/DDBJ databases">
        <authorList>
            <person name="Magalhaes I.L.F."/>
            <person name="Oliveira U."/>
            <person name="Santos F.R."/>
            <person name="Vidigal T.H.D.A."/>
            <person name="Brescovit A.D."/>
            <person name="Santos A.J."/>
        </authorList>
    </citation>
    <scope>NUCLEOTIDE SEQUENCE [LARGE SCALE GENOMIC DNA]</scope>
</reference>
<dbReference type="GO" id="GO:0004146">
    <property type="term" value="F:dihydrofolate reductase activity"/>
    <property type="evidence" value="ECO:0007669"/>
    <property type="project" value="UniProtKB-EC"/>
</dbReference>
<keyword evidence="6" id="KW-0560">Oxidoreductase</keyword>
<dbReference type="AlphaFoldDB" id="A0A0P1B8P3"/>
<feature type="region of interest" description="Disordered" evidence="8">
    <location>
        <begin position="1"/>
        <end position="23"/>
    </location>
</feature>
<comment type="similarity">
    <text evidence="7">Belongs to the dihydrofolate reductase family.</text>
</comment>
<evidence type="ECO:0000256" key="1">
    <source>
        <dbReference type="ARBA" id="ARBA00004903"/>
    </source>
</evidence>
<dbReference type="GO" id="GO:0006730">
    <property type="term" value="P:one-carbon metabolic process"/>
    <property type="evidence" value="ECO:0007669"/>
    <property type="project" value="UniProtKB-KW"/>
</dbReference>
<evidence type="ECO:0000313" key="11">
    <source>
        <dbReference type="Proteomes" id="UP000054845"/>
    </source>
</evidence>
<evidence type="ECO:0000256" key="2">
    <source>
        <dbReference type="ARBA" id="ARBA00012856"/>
    </source>
</evidence>
<evidence type="ECO:0000256" key="8">
    <source>
        <dbReference type="SAM" id="MobiDB-lite"/>
    </source>
</evidence>
<evidence type="ECO:0000256" key="7">
    <source>
        <dbReference type="RuleBase" id="RU004474"/>
    </source>
</evidence>
<dbReference type="PRINTS" id="PR00070">
    <property type="entry name" value="DHFR"/>
</dbReference>
<dbReference type="Gene3D" id="3.40.430.10">
    <property type="entry name" value="Dihydrofolate Reductase, subunit A"/>
    <property type="match status" value="1"/>
</dbReference>
<evidence type="ECO:0000256" key="3">
    <source>
        <dbReference type="ARBA" id="ARBA00018886"/>
    </source>
</evidence>
<feature type="domain" description="DHFR" evidence="9">
    <location>
        <begin position="49"/>
        <end position="319"/>
    </location>
</feature>
<evidence type="ECO:0000313" key="10">
    <source>
        <dbReference type="EMBL" id="CEH12323.1"/>
    </source>
</evidence>
<dbReference type="SUPFAM" id="SSF53597">
    <property type="entry name" value="Dihydrofolate reductase-like"/>
    <property type="match status" value="1"/>
</dbReference>
<organism evidence="10 11">
    <name type="scientific">Ceraceosorus bombacis</name>
    <dbReference type="NCBI Taxonomy" id="401625"/>
    <lineage>
        <taxon>Eukaryota</taxon>
        <taxon>Fungi</taxon>
        <taxon>Dikarya</taxon>
        <taxon>Basidiomycota</taxon>
        <taxon>Ustilaginomycotina</taxon>
        <taxon>Exobasidiomycetes</taxon>
        <taxon>Ceraceosorales</taxon>
        <taxon>Ceraceosoraceae</taxon>
        <taxon>Ceraceosorus</taxon>
    </lineage>
</organism>
<protein>
    <recommendedName>
        <fullName evidence="3">Dihydrofolate reductase</fullName>
        <ecNumber evidence="2">1.5.1.3</ecNumber>
    </recommendedName>
</protein>
<dbReference type="GO" id="GO:0005739">
    <property type="term" value="C:mitochondrion"/>
    <property type="evidence" value="ECO:0007669"/>
    <property type="project" value="TreeGrafter"/>
</dbReference>
<sequence length="320" mass="35052">MEQQRASHRGSAHHHAAIRIPLRRRGMKAPLTMSDLYSSEMNMSGAPLRISLIAAVTRSNGLGSGGGLPWTLPKEMSHFRRCTTVLPPRSSSSSHGANFTSPSTSPAKDQRMNAVIMGRNTWESIPEKFRPLKGRWNVVVSRSMAASQLGASGQKGSNGGPAQTLLANSLKGALDHLSKLQSLHLLGRTFMIGGAQLYAQAMLTLPQHSSTASNDHHASPFVLDTLLITRLKSDLNCDVHLPEFRSDDQIRLDEKGTRDDSSTVISDSVGQQESKSRGRWKRATHEQFNEWLGATEKDLLPAGAVEEKGLEYELQMWLPA</sequence>
<evidence type="ECO:0000256" key="6">
    <source>
        <dbReference type="ARBA" id="ARBA00023002"/>
    </source>
</evidence>
<dbReference type="GO" id="GO:0046655">
    <property type="term" value="P:folic acid metabolic process"/>
    <property type="evidence" value="ECO:0007669"/>
    <property type="project" value="TreeGrafter"/>
</dbReference>
<feature type="compositionally biased region" description="Basic and acidic residues" evidence="8">
    <location>
        <begin position="252"/>
        <end position="261"/>
    </location>
</feature>
<proteinExistence type="inferred from homology"/>
<dbReference type="STRING" id="401625.A0A0P1B8P3"/>
<comment type="pathway">
    <text evidence="1">Cofactor biosynthesis; tetrahydrofolate biosynthesis; 5,6,7,8-tetrahydrofolate from 7,8-dihydrofolate: step 1/1.</text>
</comment>
<dbReference type="EC" id="1.5.1.3" evidence="2"/>
<name>A0A0P1B8P3_9BASI</name>
<dbReference type="GO" id="GO:0046654">
    <property type="term" value="P:tetrahydrofolate biosynthetic process"/>
    <property type="evidence" value="ECO:0007669"/>
    <property type="project" value="UniProtKB-UniPathway"/>
</dbReference>
<evidence type="ECO:0000256" key="4">
    <source>
        <dbReference type="ARBA" id="ARBA00022563"/>
    </source>
</evidence>
<dbReference type="OrthoDB" id="414698at2759"/>